<reference evidence="2 3" key="1">
    <citation type="submission" date="2021-06" db="EMBL/GenBank/DDBJ databases">
        <title>Description of novel taxa of the family Lachnospiraceae.</title>
        <authorList>
            <person name="Chaplin A.V."/>
            <person name="Sokolova S.R."/>
            <person name="Pikina A.P."/>
            <person name="Korzhanova M."/>
            <person name="Belova V."/>
            <person name="Korostin D."/>
            <person name="Efimov B.A."/>
        </authorList>
    </citation>
    <scope>NUCLEOTIDE SEQUENCE [LARGE SCALE GENOMIC DNA]</scope>
    <source>
        <strain evidence="2 3">ASD4241</strain>
    </source>
</reference>
<dbReference type="GO" id="GO:0016740">
    <property type="term" value="F:transferase activity"/>
    <property type="evidence" value="ECO:0007669"/>
    <property type="project" value="UniProtKB-KW"/>
</dbReference>
<comment type="caution">
    <text evidence="2">The sequence shown here is derived from an EMBL/GenBank/DDBJ whole genome shotgun (WGS) entry which is preliminary data.</text>
</comment>
<organism evidence="2 3">
    <name type="scientific">Diplocloster modestus</name>
    <dbReference type="NCBI Taxonomy" id="2850322"/>
    <lineage>
        <taxon>Bacteria</taxon>
        <taxon>Bacillati</taxon>
        <taxon>Bacillota</taxon>
        <taxon>Clostridia</taxon>
        <taxon>Lachnospirales</taxon>
        <taxon>Lachnospiraceae</taxon>
        <taxon>Diplocloster</taxon>
    </lineage>
</organism>
<protein>
    <submittedName>
        <fullName evidence="2">Polysaccharide pyruvyl transferase family protein</fullName>
    </submittedName>
</protein>
<dbReference type="Proteomes" id="UP001314681">
    <property type="component" value="Unassembled WGS sequence"/>
</dbReference>
<sequence>MNRIKYELRRIKNYLFFLKKIRMPINKQEKKIFYFGITMHNNLGDQAQKYCIRKWLSKYYPERFVYEIPSRIIYDERFHYLEHLKKVVQPDDMFVFQSGYCTLDLGPAFEDKMHRMVIQAFPNQKMLIFPQTVYYQKEENRQRAIREYNIAKHMLFLARDHISYESALSMFDKLKVELFPDIVTSLIGAFSFDFQREGILVCARNDAEKFYTSQDLDKLIVHLSQKYHVDCTDTTLPIDPYWLDQNLEYRLIKEFEKYARYKLIITDRYHGTIFSLIAGTPVIVIKTNDHKVTTGVDWFKGIYDGYVYLAEDLDSVRLLTDQIICKTYTHSLTPYFNEKYYSKLKEVFEDVTI</sequence>
<feature type="domain" description="Polysaccharide pyruvyl transferase" evidence="1">
    <location>
        <begin position="42"/>
        <end position="287"/>
    </location>
</feature>
<dbReference type="InterPro" id="IPR007345">
    <property type="entry name" value="Polysacch_pyruvyl_Trfase"/>
</dbReference>
<dbReference type="RefSeq" id="WP_238726289.1">
    <property type="nucleotide sequence ID" value="NZ_JAHQCX010000002.1"/>
</dbReference>
<dbReference type="EMBL" id="JAHQCX010000002">
    <property type="protein sequence ID" value="MBU9725177.1"/>
    <property type="molecule type" value="Genomic_DNA"/>
</dbReference>
<dbReference type="Pfam" id="PF04230">
    <property type="entry name" value="PS_pyruv_trans"/>
    <property type="match status" value="1"/>
</dbReference>
<evidence type="ECO:0000313" key="2">
    <source>
        <dbReference type="EMBL" id="MBU9725177.1"/>
    </source>
</evidence>
<evidence type="ECO:0000313" key="3">
    <source>
        <dbReference type="Proteomes" id="UP001314681"/>
    </source>
</evidence>
<keyword evidence="2" id="KW-0808">Transferase</keyword>
<proteinExistence type="predicted"/>
<accession>A0ABS6K3S8</accession>
<name>A0ABS6K3S8_9FIRM</name>
<keyword evidence="3" id="KW-1185">Reference proteome</keyword>
<evidence type="ECO:0000259" key="1">
    <source>
        <dbReference type="Pfam" id="PF04230"/>
    </source>
</evidence>
<gene>
    <name evidence="2" type="ORF">KTH90_04030</name>
</gene>